<gene>
    <name evidence="1" type="ORF">KUCAC02_018315</name>
</gene>
<reference evidence="1" key="1">
    <citation type="submission" date="2022-05" db="EMBL/GenBank/DDBJ databases">
        <title>Chromosome-level genome of Chaenocephalus aceratus.</title>
        <authorList>
            <person name="Park H."/>
        </authorList>
    </citation>
    <scope>NUCLEOTIDE SEQUENCE</scope>
    <source>
        <strain evidence="1">KU_202001</strain>
    </source>
</reference>
<comment type="caution">
    <text evidence="1">The sequence shown here is derived from an EMBL/GenBank/DDBJ whole genome shotgun (WGS) entry which is preliminary data.</text>
</comment>
<evidence type="ECO:0000313" key="1">
    <source>
        <dbReference type="EMBL" id="KAI4809434.1"/>
    </source>
</evidence>
<name>A0ACB9W9J3_CHAAC</name>
<protein>
    <submittedName>
        <fullName evidence="1">Uncharacterized protein</fullName>
    </submittedName>
</protein>
<dbReference type="EMBL" id="CM043801">
    <property type="protein sequence ID" value="KAI4809434.1"/>
    <property type="molecule type" value="Genomic_DNA"/>
</dbReference>
<sequence length="383" mass="43092">MDNDKAKTFYHEPFNKDIILLPGPSSTAVIKHRTKQQLHEQGHILNGFEFQKSWDHRTVTDQIRDAFGEKLSADVSLELLMACGNRLIKPKLRAGQELDANLIHKVYKSKALYIRPSKSILDEVTGYSSEDNNCFLSPTLFACLVDGPELAKPVLEDVADIDLHKQIKRVTEGKSLEDLLATTEPLEEYLANAGCLRPLRRLEDKNLLVDDILMFQVIHRVRGPFERFRDGLRTLGVLDKIQAHPESFRPLLCWSPTKLTADLLDSLFTICLSTVGSNRRSAEEVVVPFWRDYLTDAEDQEGTQKLRTILAFATGANTVPPIGFDPPPSVEFLHQNYDSGTTSKLPIANTCINCLKLPLYSSYIDFQENMVFALGNTQGFSIA</sequence>
<proteinExistence type="predicted"/>
<accession>A0ACB9W9J3</accession>
<organism evidence="1 2">
    <name type="scientific">Chaenocephalus aceratus</name>
    <name type="common">Blackfin icefish</name>
    <name type="synonym">Chaenichthys aceratus</name>
    <dbReference type="NCBI Taxonomy" id="36190"/>
    <lineage>
        <taxon>Eukaryota</taxon>
        <taxon>Metazoa</taxon>
        <taxon>Chordata</taxon>
        <taxon>Craniata</taxon>
        <taxon>Vertebrata</taxon>
        <taxon>Euteleostomi</taxon>
        <taxon>Actinopterygii</taxon>
        <taxon>Neopterygii</taxon>
        <taxon>Teleostei</taxon>
        <taxon>Neoteleostei</taxon>
        <taxon>Acanthomorphata</taxon>
        <taxon>Eupercaria</taxon>
        <taxon>Perciformes</taxon>
        <taxon>Notothenioidei</taxon>
        <taxon>Channichthyidae</taxon>
        <taxon>Chaenocephalus</taxon>
    </lineage>
</organism>
<keyword evidence="2" id="KW-1185">Reference proteome</keyword>
<evidence type="ECO:0000313" key="2">
    <source>
        <dbReference type="Proteomes" id="UP001057452"/>
    </source>
</evidence>
<dbReference type="Proteomes" id="UP001057452">
    <property type="component" value="Chromosome 17"/>
</dbReference>